<proteinExistence type="predicted"/>
<reference evidence="3" key="1">
    <citation type="submission" date="2020-08" db="EMBL/GenBank/DDBJ databases">
        <title>Multicomponent nature underlies the extraordinary mechanical properties of spider dragline silk.</title>
        <authorList>
            <person name="Kono N."/>
            <person name="Nakamura H."/>
            <person name="Mori M."/>
            <person name="Yoshida Y."/>
            <person name="Ohtoshi R."/>
            <person name="Malay A.D."/>
            <person name="Moran D.A.P."/>
            <person name="Tomita M."/>
            <person name="Numata K."/>
            <person name="Arakawa K."/>
        </authorList>
    </citation>
    <scope>NUCLEOTIDE SEQUENCE</scope>
</reference>
<keyword evidence="2" id="KW-0472">Membrane</keyword>
<accession>A0A8X6NX07</accession>
<feature type="region of interest" description="Disordered" evidence="1">
    <location>
        <begin position="47"/>
        <end position="89"/>
    </location>
</feature>
<keyword evidence="2" id="KW-0812">Transmembrane</keyword>
<keyword evidence="4" id="KW-1185">Reference proteome</keyword>
<protein>
    <recommendedName>
        <fullName evidence="5">Transmembrane protein</fullName>
    </recommendedName>
</protein>
<evidence type="ECO:0000313" key="4">
    <source>
        <dbReference type="Proteomes" id="UP000887013"/>
    </source>
</evidence>
<sequence>MTAEENKRQVLAYGSGSIIFFIKMRLTWILVLSAVVLLCVIQNNRADAKSVPQRMKRAPQNDDASFTTIQTTTDNDSSSDSSDGDDDDDDDEIIIIIDWPLIRNWPFSWRWPYFY</sequence>
<evidence type="ECO:0000313" key="3">
    <source>
        <dbReference type="EMBL" id="GFT39660.1"/>
    </source>
</evidence>
<dbReference type="AlphaFoldDB" id="A0A8X6NX07"/>
<evidence type="ECO:0000256" key="2">
    <source>
        <dbReference type="SAM" id="Phobius"/>
    </source>
</evidence>
<evidence type="ECO:0000256" key="1">
    <source>
        <dbReference type="SAM" id="MobiDB-lite"/>
    </source>
</evidence>
<gene>
    <name evidence="3" type="ORF">NPIL_539031</name>
</gene>
<organism evidence="3 4">
    <name type="scientific">Nephila pilipes</name>
    <name type="common">Giant wood spider</name>
    <name type="synonym">Nephila maculata</name>
    <dbReference type="NCBI Taxonomy" id="299642"/>
    <lineage>
        <taxon>Eukaryota</taxon>
        <taxon>Metazoa</taxon>
        <taxon>Ecdysozoa</taxon>
        <taxon>Arthropoda</taxon>
        <taxon>Chelicerata</taxon>
        <taxon>Arachnida</taxon>
        <taxon>Araneae</taxon>
        <taxon>Araneomorphae</taxon>
        <taxon>Entelegynae</taxon>
        <taxon>Araneoidea</taxon>
        <taxon>Nephilidae</taxon>
        <taxon>Nephila</taxon>
    </lineage>
</organism>
<dbReference type="OrthoDB" id="10552996at2759"/>
<name>A0A8X6NX07_NEPPI</name>
<feature type="transmembrane region" description="Helical" evidence="2">
    <location>
        <begin position="20"/>
        <end position="41"/>
    </location>
</feature>
<feature type="compositionally biased region" description="Low complexity" evidence="1">
    <location>
        <begin position="67"/>
        <end position="81"/>
    </location>
</feature>
<keyword evidence="2" id="KW-1133">Transmembrane helix</keyword>
<dbReference type="EMBL" id="BMAW01063307">
    <property type="protein sequence ID" value="GFT39660.1"/>
    <property type="molecule type" value="Genomic_DNA"/>
</dbReference>
<dbReference type="Proteomes" id="UP000887013">
    <property type="component" value="Unassembled WGS sequence"/>
</dbReference>
<comment type="caution">
    <text evidence="3">The sequence shown here is derived from an EMBL/GenBank/DDBJ whole genome shotgun (WGS) entry which is preliminary data.</text>
</comment>
<evidence type="ECO:0008006" key="5">
    <source>
        <dbReference type="Google" id="ProtNLM"/>
    </source>
</evidence>